<proteinExistence type="predicted"/>
<dbReference type="EMBL" id="HE573027">
    <property type="protein sequence ID" value="CCC52571.1"/>
    <property type="molecule type" value="Genomic_DNA"/>
</dbReference>
<feature type="region of interest" description="Disordered" evidence="1">
    <location>
        <begin position="104"/>
        <end position="134"/>
    </location>
</feature>
<evidence type="ECO:0000313" key="2">
    <source>
        <dbReference type="EMBL" id="CCC52571.1"/>
    </source>
</evidence>
<name>G0U9U0_TRYVY</name>
<gene>
    <name evidence="2" type="ORF">TVY486_1100560</name>
</gene>
<sequence>LHSVTQSARVVVKGTDSQKRFNSEFSVFCRAALVGLDDLDDAVYELEKEEQPEGGEGGAIEFKNITSTDFIKEVVVFISSQTTALGAQYLEHVGMSAVLRHKQQNNFTVGTKSQKRPRTTETQQSSPDRHDTLHEQGEKLTLLASGDDTEKATAQKAVRLKNIPTLACWVQPWSLPNLRNHGAVLDHGTGDHAKTNSNEESSATLQGIVSTFDICTAPSPAEMLRLWECRELVVSKSRGNTSAQPPSSVGRAPTANVSVKSSSRDFFPRKDLGKCISISTNILLDLMQHGISSFDSSFGNDV</sequence>
<protein>
    <submittedName>
        <fullName evidence="2">Uncharacterized protein</fullName>
    </submittedName>
</protein>
<reference evidence="2" key="1">
    <citation type="journal article" date="2012" name="Proc. Natl. Acad. Sci. U.S.A.">
        <title>Antigenic diversity is generated by distinct evolutionary mechanisms in African trypanosome species.</title>
        <authorList>
            <person name="Jackson A.P."/>
            <person name="Berry A."/>
            <person name="Aslett M."/>
            <person name="Allison H.C."/>
            <person name="Burton P."/>
            <person name="Vavrova-Anderson J."/>
            <person name="Brown R."/>
            <person name="Browne H."/>
            <person name="Corton N."/>
            <person name="Hauser H."/>
            <person name="Gamble J."/>
            <person name="Gilderthorp R."/>
            <person name="Marcello L."/>
            <person name="McQuillan J."/>
            <person name="Otto T.D."/>
            <person name="Quail M.A."/>
            <person name="Sanders M.J."/>
            <person name="van Tonder A."/>
            <person name="Ginger M.L."/>
            <person name="Field M.C."/>
            <person name="Barry J.D."/>
            <person name="Hertz-Fowler C."/>
            <person name="Berriman M."/>
        </authorList>
    </citation>
    <scope>NUCLEOTIDE SEQUENCE</scope>
    <source>
        <strain evidence="2">Y486</strain>
    </source>
</reference>
<evidence type="ECO:0000256" key="1">
    <source>
        <dbReference type="SAM" id="MobiDB-lite"/>
    </source>
</evidence>
<dbReference type="AlphaFoldDB" id="G0U9U0"/>
<organism evidence="2">
    <name type="scientific">Trypanosoma vivax (strain Y486)</name>
    <dbReference type="NCBI Taxonomy" id="1055687"/>
    <lineage>
        <taxon>Eukaryota</taxon>
        <taxon>Discoba</taxon>
        <taxon>Euglenozoa</taxon>
        <taxon>Kinetoplastea</taxon>
        <taxon>Metakinetoplastina</taxon>
        <taxon>Trypanosomatida</taxon>
        <taxon>Trypanosomatidae</taxon>
        <taxon>Trypanosoma</taxon>
        <taxon>Duttonella</taxon>
    </lineage>
</organism>
<accession>G0U9U0</accession>
<dbReference type="VEuPathDB" id="TriTrypDB:TvY486_1100560"/>
<feature type="non-terminal residue" evidence="2">
    <location>
        <position position="1"/>
    </location>
</feature>